<keyword evidence="2" id="KW-1185">Reference proteome</keyword>
<name>A0AAW0GU73_9APHY</name>
<protein>
    <submittedName>
        <fullName evidence="1">Uncharacterized protein</fullName>
    </submittedName>
</protein>
<evidence type="ECO:0000313" key="2">
    <source>
        <dbReference type="Proteomes" id="UP001385951"/>
    </source>
</evidence>
<comment type="caution">
    <text evidence="1">The sequence shown here is derived from an EMBL/GenBank/DDBJ whole genome shotgun (WGS) entry which is preliminary data.</text>
</comment>
<dbReference type="Proteomes" id="UP001385951">
    <property type="component" value="Unassembled WGS sequence"/>
</dbReference>
<sequence length="114" mass="11911">MRRREVNSLSYVLYVTGNLGQRGEGSLIVDAEIRSAAGAVGATATTTATTTPPFTTVSTTAATATSRTFEAGLNFEEDLFFLLSTGLGSGLGLEVISVSKNLKLLLNPLTLPTK</sequence>
<dbReference type="EMBL" id="JASBNA010000002">
    <property type="protein sequence ID" value="KAK7694609.1"/>
    <property type="molecule type" value="Genomic_DNA"/>
</dbReference>
<evidence type="ECO:0000313" key="1">
    <source>
        <dbReference type="EMBL" id="KAK7694609.1"/>
    </source>
</evidence>
<reference evidence="1 2" key="1">
    <citation type="submission" date="2022-09" db="EMBL/GenBank/DDBJ databases">
        <authorList>
            <person name="Palmer J.M."/>
        </authorList>
    </citation>
    <scope>NUCLEOTIDE SEQUENCE [LARGE SCALE GENOMIC DNA]</scope>
    <source>
        <strain evidence="1 2">DSM 7382</strain>
    </source>
</reference>
<gene>
    <name evidence="1" type="ORF">QCA50_001795</name>
</gene>
<dbReference type="AlphaFoldDB" id="A0AAW0GU73"/>
<proteinExistence type="predicted"/>
<accession>A0AAW0GU73</accession>
<organism evidence="1 2">
    <name type="scientific">Cerrena zonata</name>
    <dbReference type="NCBI Taxonomy" id="2478898"/>
    <lineage>
        <taxon>Eukaryota</taxon>
        <taxon>Fungi</taxon>
        <taxon>Dikarya</taxon>
        <taxon>Basidiomycota</taxon>
        <taxon>Agaricomycotina</taxon>
        <taxon>Agaricomycetes</taxon>
        <taxon>Polyporales</taxon>
        <taxon>Cerrenaceae</taxon>
        <taxon>Cerrena</taxon>
    </lineage>
</organism>